<feature type="region of interest" description="Disordered" evidence="1">
    <location>
        <begin position="332"/>
        <end position="354"/>
    </location>
</feature>
<feature type="compositionally biased region" description="Polar residues" evidence="1">
    <location>
        <begin position="1"/>
        <end position="14"/>
    </location>
</feature>
<comment type="caution">
    <text evidence="2">The sequence shown here is derived from an EMBL/GenBank/DDBJ whole genome shotgun (WGS) entry which is preliminary data.</text>
</comment>
<feature type="region of interest" description="Disordered" evidence="1">
    <location>
        <begin position="1"/>
        <end position="25"/>
    </location>
</feature>
<sequence length="948" mass="108115">MSNDFALNNRSINEPQDIPKYSDSNLDKPQNLNSDDILSKFKSFVVKTGEKIVEKISVEKPYVKSWNILHEIYSSVVKKVYPFSSIRSEIPFHLQAILSSLIKEWNDSSKLSMNTMPFIIDQERFFIWMIFYNLMGPYELGEISRESLVNLSSLYALSETQDKISNVSGDNGILTGIVENLSYLYSHIPINSPSKRSSHFRVFSPKMIGPRSLPTSIRKLYDHNLELQNKPKLQPSYSHAKSLFPSPQEFVSLSKVLNQGTNFLTNNSFLAEFSTKSFKKQKTVDIFYFCWELLDEIAIVFKKNTFPFYSSTDIIKARLFFIHRNDISPEFPDSRKSSFGSSTNNSRRSSISTTNEKPKLDLENVADISDLEIYKNGIKNILMKRMFDKDYKLSLATMNLFDTILDSFDQYVYVNLVLRNFCKIDASKPEYYLYSIDENIQIENSGNDPNHKDILGIDFNLAVVIKKHFLNSRPSFIHESFPDAVAAARSKSKPFNQSSNNPSTNSTPCITPAKTYSSSTETNYNNLNTFENTSKDQSSSEILDHSLTNSETSKNSNLIQTENSIFKARETPANINSVEYHKPNINNPSFINLSNEENDLYLQKSLEKIRFINNYKKSFWKPITGNNLSLLMDTSFYPGTFYIHLLKLLKVMQTRDISHNIVLTSIISKLLLIGNHDLSLFMLLKNSIIYFDDQKEDFNTYNPASKDPTRDSSSLAKISAESDSTKLNSNNSANIYFYDILVRLSSKIVAKSFYVDSFNEKLIFYHKNGISDNIFPENQDKSSMNRNGLNDLSENLKSLQQSNKPQFLETGDSLSQLTLNPNSQKLSNNLDDLIQSDQFAIKPDTDELEPLSIHSSNQVTPVNSPSSKKSRPKISQVQSPTDTITSSTTESVPKQTTNKRLVNAYLVLDEFCNEIGSIALAHSVYDLEYAFEHLNIINDTDLTFFEKP</sequence>
<evidence type="ECO:0000256" key="1">
    <source>
        <dbReference type="SAM" id="MobiDB-lite"/>
    </source>
</evidence>
<feature type="region of interest" description="Disordered" evidence="1">
    <location>
        <begin position="850"/>
        <end position="895"/>
    </location>
</feature>
<keyword evidence="3" id="KW-1185">Reference proteome</keyword>
<dbReference type="AlphaFoldDB" id="A0A1R1XDH9"/>
<name>A0A1R1XDH9_9FUNG</name>
<evidence type="ECO:0000313" key="2">
    <source>
        <dbReference type="EMBL" id="OMJ12653.1"/>
    </source>
</evidence>
<feature type="compositionally biased region" description="Low complexity" evidence="1">
    <location>
        <begin position="494"/>
        <end position="512"/>
    </location>
</feature>
<dbReference type="PANTHER" id="PTHR21705:SF11">
    <property type="entry name" value="FHIP FAMILY PROTEIN CG3558"/>
    <property type="match status" value="1"/>
</dbReference>
<dbReference type="PANTHER" id="PTHR21705">
    <property type="entry name" value="RAI16 PROTEIN-RELATED"/>
    <property type="match status" value="1"/>
</dbReference>
<protein>
    <submittedName>
        <fullName evidence="2">Uncharacterized protein</fullName>
    </submittedName>
</protein>
<reference evidence="2 3" key="1">
    <citation type="submission" date="2017-01" db="EMBL/GenBank/DDBJ databases">
        <authorList>
            <person name="Mah S.A."/>
            <person name="Swanson W.J."/>
            <person name="Moy G.W."/>
            <person name="Vacquier V.D."/>
        </authorList>
    </citation>
    <scope>NUCLEOTIDE SEQUENCE [LARGE SCALE GENOMIC DNA]</scope>
    <source>
        <strain evidence="2 3">GSMNP</strain>
    </source>
</reference>
<gene>
    <name evidence="2" type="ORF">AYI70_g8976</name>
</gene>
<accession>A0A1R1XDH9</accession>
<feature type="compositionally biased region" description="Polar residues" evidence="1">
    <location>
        <begin position="514"/>
        <end position="554"/>
    </location>
</feature>
<dbReference type="EMBL" id="LSSN01003872">
    <property type="protein sequence ID" value="OMJ12653.1"/>
    <property type="molecule type" value="Genomic_DNA"/>
</dbReference>
<feature type="region of interest" description="Disordered" evidence="1">
    <location>
        <begin position="492"/>
        <end position="554"/>
    </location>
</feature>
<dbReference type="Proteomes" id="UP000187283">
    <property type="component" value="Unassembled WGS sequence"/>
</dbReference>
<organism evidence="2 3">
    <name type="scientific">Smittium culicis</name>
    <dbReference type="NCBI Taxonomy" id="133412"/>
    <lineage>
        <taxon>Eukaryota</taxon>
        <taxon>Fungi</taxon>
        <taxon>Fungi incertae sedis</taxon>
        <taxon>Zoopagomycota</taxon>
        <taxon>Kickxellomycotina</taxon>
        <taxon>Harpellomycetes</taxon>
        <taxon>Harpellales</taxon>
        <taxon>Legeriomycetaceae</taxon>
        <taxon>Smittium</taxon>
    </lineage>
</organism>
<evidence type="ECO:0000313" key="3">
    <source>
        <dbReference type="Proteomes" id="UP000187283"/>
    </source>
</evidence>
<feature type="compositionally biased region" description="Polar residues" evidence="1">
    <location>
        <begin position="876"/>
        <end position="895"/>
    </location>
</feature>
<dbReference type="OrthoDB" id="5600235at2759"/>
<proteinExistence type="predicted"/>
<dbReference type="InterPro" id="IPR019384">
    <property type="entry name" value="FHIP"/>
</dbReference>
<dbReference type="STRING" id="133412.A0A1R1XDH9"/>
<feature type="compositionally biased region" description="Low complexity" evidence="1">
    <location>
        <begin position="337"/>
        <end position="354"/>
    </location>
</feature>